<accession>A0A0B2VZ66</accession>
<evidence type="ECO:0000313" key="2">
    <source>
        <dbReference type="EMBL" id="KHN88826.1"/>
    </source>
</evidence>
<name>A0A0B2VZ66_TOXCA</name>
<reference evidence="2 3" key="1">
    <citation type="submission" date="2014-11" db="EMBL/GenBank/DDBJ databases">
        <title>Genetic blueprint of the zoonotic pathogen Toxocara canis.</title>
        <authorList>
            <person name="Zhu X.-Q."/>
            <person name="Korhonen P.K."/>
            <person name="Cai H."/>
            <person name="Young N.D."/>
            <person name="Nejsum P."/>
            <person name="von Samson-Himmelstjerna G."/>
            <person name="Boag P.R."/>
            <person name="Tan P."/>
            <person name="Li Q."/>
            <person name="Min J."/>
            <person name="Yang Y."/>
            <person name="Wang X."/>
            <person name="Fang X."/>
            <person name="Hall R.S."/>
            <person name="Hofmann A."/>
            <person name="Sternberg P.W."/>
            <person name="Jex A.R."/>
            <person name="Gasser R.B."/>
        </authorList>
    </citation>
    <scope>NUCLEOTIDE SEQUENCE [LARGE SCALE GENOMIC DNA]</scope>
    <source>
        <strain evidence="2">PN_DK_2014</strain>
    </source>
</reference>
<gene>
    <name evidence="2" type="ORF">Tcan_06974</name>
</gene>
<feature type="signal peptide" evidence="1">
    <location>
        <begin position="1"/>
        <end position="22"/>
    </location>
</feature>
<organism evidence="2 3">
    <name type="scientific">Toxocara canis</name>
    <name type="common">Canine roundworm</name>
    <dbReference type="NCBI Taxonomy" id="6265"/>
    <lineage>
        <taxon>Eukaryota</taxon>
        <taxon>Metazoa</taxon>
        <taxon>Ecdysozoa</taxon>
        <taxon>Nematoda</taxon>
        <taxon>Chromadorea</taxon>
        <taxon>Rhabditida</taxon>
        <taxon>Spirurina</taxon>
        <taxon>Ascaridomorpha</taxon>
        <taxon>Ascaridoidea</taxon>
        <taxon>Toxocaridae</taxon>
        <taxon>Toxocara</taxon>
    </lineage>
</organism>
<dbReference type="OrthoDB" id="5846970at2759"/>
<keyword evidence="3" id="KW-1185">Reference proteome</keyword>
<evidence type="ECO:0000256" key="1">
    <source>
        <dbReference type="SAM" id="SignalP"/>
    </source>
</evidence>
<feature type="chain" id="PRO_5002078740" evidence="1">
    <location>
        <begin position="23"/>
        <end position="158"/>
    </location>
</feature>
<dbReference type="OMA" id="ESECCTI"/>
<comment type="caution">
    <text evidence="2">The sequence shown here is derived from an EMBL/GenBank/DDBJ whole genome shotgun (WGS) entry which is preliminary data.</text>
</comment>
<evidence type="ECO:0000313" key="3">
    <source>
        <dbReference type="Proteomes" id="UP000031036"/>
    </source>
</evidence>
<sequence length="158" mass="16350">MSVGLFIVHIILYQICCSLVHAQCPSDSVWVAHDCNSSSQCTPYTSVAVRCVDGECCTLPGATKCENGGTAVALFCTVSEECLPYTPDPVACLSRTCCTVPSRCPNGGDVIGLGCSVTSDCTTAANGTAAVCIDGLCCTIAVNYSADYRVLPTSRSSP</sequence>
<protein>
    <submittedName>
        <fullName evidence="2">Uncharacterized protein</fullName>
    </submittedName>
</protein>
<keyword evidence="1" id="KW-0732">Signal</keyword>
<dbReference type="Proteomes" id="UP000031036">
    <property type="component" value="Unassembled WGS sequence"/>
</dbReference>
<dbReference type="EMBL" id="JPKZ01000169">
    <property type="protein sequence ID" value="KHN88826.1"/>
    <property type="molecule type" value="Genomic_DNA"/>
</dbReference>
<proteinExistence type="predicted"/>
<dbReference type="AlphaFoldDB" id="A0A0B2VZ66"/>